<keyword evidence="14" id="KW-1185">Reference proteome</keyword>
<evidence type="ECO:0000256" key="10">
    <source>
        <dbReference type="RuleBase" id="RU000578"/>
    </source>
</evidence>
<dbReference type="GO" id="GO:0006302">
    <property type="term" value="P:double-strand break repair"/>
    <property type="evidence" value="ECO:0007669"/>
    <property type="project" value="TreeGrafter"/>
</dbReference>
<dbReference type="InterPro" id="IPR018078">
    <property type="entry name" value="DNA-binding_RecF_CS"/>
</dbReference>
<evidence type="ECO:0000256" key="11">
    <source>
        <dbReference type="SAM" id="MobiDB-lite"/>
    </source>
</evidence>
<evidence type="ECO:0000313" key="14">
    <source>
        <dbReference type="Proteomes" id="UP000249299"/>
    </source>
</evidence>
<protein>
    <recommendedName>
        <fullName evidence="3 9">DNA replication and repair protein RecF</fullName>
    </recommendedName>
</protein>
<comment type="caution">
    <text evidence="13">The sequence shown here is derived from an EMBL/GenBank/DDBJ whole genome shotgun (WGS) entry which is preliminary data.</text>
</comment>
<dbReference type="GO" id="GO:0000731">
    <property type="term" value="P:DNA synthesis involved in DNA repair"/>
    <property type="evidence" value="ECO:0007669"/>
    <property type="project" value="TreeGrafter"/>
</dbReference>
<dbReference type="Proteomes" id="UP000249299">
    <property type="component" value="Unassembled WGS sequence"/>
</dbReference>
<dbReference type="AlphaFoldDB" id="A0A327JGB1"/>
<accession>A0A327JGB1</accession>
<dbReference type="Gene3D" id="3.40.50.300">
    <property type="entry name" value="P-loop containing nucleotide triphosphate hydrolases"/>
    <property type="match status" value="1"/>
</dbReference>
<dbReference type="InterPro" id="IPR042174">
    <property type="entry name" value="RecF_2"/>
</dbReference>
<comment type="similarity">
    <text evidence="2 9 10">Belongs to the RecF family.</text>
</comment>
<evidence type="ECO:0000259" key="12">
    <source>
        <dbReference type="Pfam" id="PF02463"/>
    </source>
</evidence>
<dbReference type="PANTHER" id="PTHR32182:SF0">
    <property type="entry name" value="DNA REPLICATION AND REPAIR PROTEIN RECF"/>
    <property type="match status" value="1"/>
</dbReference>
<dbReference type="SUPFAM" id="SSF52540">
    <property type="entry name" value="P-loop containing nucleoside triphosphate hydrolases"/>
    <property type="match status" value="1"/>
</dbReference>
<dbReference type="GO" id="GO:0005737">
    <property type="term" value="C:cytoplasm"/>
    <property type="evidence" value="ECO:0007669"/>
    <property type="project" value="UniProtKB-SubCell"/>
</dbReference>
<dbReference type="InterPro" id="IPR001238">
    <property type="entry name" value="DNA-binding_RecF"/>
</dbReference>
<feature type="domain" description="RecF/RecN/SMC N-terminal" evidence="12">
    <location>
        <begin position="9"/>
        <end position="350"/>
    </location>
</feature>
<keyword evidence="7 9" id="KW-0067">ATP-binding</keyword>
<gene>
    <name evidence="9" type="primary">recF</name>
    <name evidence="13" type="ORF">CH339_18490</name>
</gene>
<keyword evidence="8 9" id="KW-0238">DNA-binding</keyword>
<name>A0A327JGB1_9HYPH</name>
<evidence type="ECO:0000313" key="13">
    <source>
        <dbReference type="EMBL" id="RAI25369.1"/>
    </source>
</evidence>
<evidence type="ECO:0000256" key="8">
    <source>
        <dbReference type="ARBA" id="ARBA00023125"/>
    </source>
</evidence>
<keyword evidence="9 10" id="KW-0227">DNA damage</keyword>
<keyword evidence="4 9" id="KW-0963">Cytoplasm</keyword>
<organism evidence="13 14">
    <name type="scientific">Rhodobium orientis</name>
    <dbReference type="NCBI Taxonomy" id="34017"/>
    <lineage>
        <taxon>Bacteria</taxon>
        <taxon>Pseudomonadati</taxon>
        <taxon>Pseudomonadota</taxon>
        <taxon>Alphaproteobacteria</taxon>
        <taxon>Hyphomicrobiales</taxon>
        <taxon>Rhodobiaceae</taxon>
        <taxon>Rhodobium</taxon>
    </lineage>
</organism>
<keyword evidence="9 10" id="KW-0234">DNA repair</keyword>
<dbReference type="HAMAP" id="MF_00365">
    <property type="entry name" value="RecF"/>
    <property type="match status" value="1"/>
</dbReference>
<dbReference type="OrthoDB" id="9803889at2"/>
<dbReference type="GO" id="GO:0003697">
    <property type="term" value="F:single-stranded DNA binding"/>
    <property type="evidence" value="ECO:0007669"/>
    <property type="project" value="UniProtKB-UniRule"/>
</dbReference>
<dbReference type="PANTHER" id="PTHR32182">
    <property type="entry name" value="DNA REPLICATION AND REPAIR PROTEIN RECF"/>
    <property type="match status" value="1"/>
</dbReference>
<feature type="binding site" evidence="9">
    <location>
        <begin position="36"/>
        <end position="43"/>
    </location>
    <ligand>
        <name>ATP</name>
        <dbReference type="ChEBI" id="CHEBI:30616"/>
    </ligand>
</feature>
<evidence type="ECO:0000256" key="2">
    <source>
        <dbReference type="ARBA" id="ARBA00008016"/>
    </source>
</evidence>
<dbReference type="GO" id="GO:0006260">
    <property type="term" value="P:DNA replication"/>
    <property type="evidence" value="ECO:0007669"/>
    <property type="project" value="UniProtKB-UniRule"/>
</dbReference>
<dbReference type="NCBIfam" id="TIGR00611">
    <property type="entry name" value="recf"/>
    <property type="match status" value="1"/>
</dbReference>
<dbReference type="GO" id="GO:0009432">
    <property type="term" value="P:SOS response"/>
    <property type="evidence" value="ECO:0007669"/>
    <property type="project" value="UniProtKB-UniRule"/>
</dbReference>
<reference evidence="13 14" key="1">
    <citation type="submission" date="2017-07" db="EMBL/GenBank/DDBJ databases">
        <title>Draft Genome Sequences of Select Purple Nonsulfur Bacteria.</title>
        <authorList>
            <person name="Lasarre B."/>
            <person name="Mckinlay J.B."/>
        </authorList>
    </citation>
    <scope>NUCLEOTIDE SEQUENCE [LARGE SCALE GENOMIC DNA]</scope>
    <source>
        <strain evidence="13 14">DSM 11290</strain>
    </source>
</reference>
<dbReference type="RefSeq" id="WP_111435874.1">
    <property type="nucleotide sequence ID" value="NZ_JACIGG010000016.1"/>
</dbReference>
<dbReference type="PROSITE" id="PS00617">
    <property type="entry name" value="RECF_1"/>
    <property type="match status" value="1"/>
</dbReference>
<dbReference type="PROSITE" id="PS00618">
    <property type="entry name" value="RECF_2"/>
    <property type="match status" value="1"/>
</dbReference>
<evidence type="ECO:0000256" key="4">
    <source>
        <dbReference type="ARBA" id="ARBA00022490"/>
    </source>
</evidence>
<evidence type="ECO:0000256" key="5">
    <source>
        <dbReference type="ARBA" id="ARBA00022705"/>
    </source>
</evidence>
<evidence type="ECO:0000256" key="9">
    <source>
        <dbReference type="HAMAP-Rule" id="MF_00365"/>
    </source>
</evidence>
<evidence type="ECO:0000256" key="1">
    <source>
        <dbReference type="ARBA" id="ARBA00004496"/>
    </source>
</evidence>
<sequence>MTDAGALSVTALKLTDFRNYARLSMAPDARHVVLAGENGAGKTNILEALSYLSPGRGLRRARLEDVARQGGGGGWAVAATLLGAAGETVVGTGLVAEGPDPERQRRIRIDGTTARTSEELLDVARVLWLTPAMDGLFTGAAGDRRRFLDRLVLAIDRDHARRVSSFEKAMRERNRVLEEGGRSSWLDGLEAQMAEYAVAVAAARAELAACFSRLIAAHHDPQSPFPDAVLTLDGALEREVSNRPAVEVEDAYRETLADARHGDRAAGRARSGPHRSDLLVRHGPKDMAAATCSTGEQKALLLGLVLAHARLVEEMTGRTPLLLLDEVAAHLDTHRRAGLFAALDRLGVQAWMTGTDLSLFAALEDRAQRFSVHDGTVSGES</sequence>
<feature type="region of interest" description="Disordered" evidence="11">
    <location>
        <begin position="257"/>
        <end position="280"/>
    </location>
</feature>
<dbReference type="InterPro" id="IPR003395">
    <property type="entry name" value="RecF/RecN/SMC_N"/>
</dbReference>
<dbReference type="GO" id="GO:0005524">
    <property type="term" value="F:ATP binding"/>
    <property type="evidence" value="ECO:0007669"/>
    <property type="project" value="UniProtKB-UniRule"/>
</dbReference>
<keyword evidence="5 9" id="KW-0235">DNA replication</keyword>
<dbReference type="Gene3D" id="1.20.1050.90">
    <property type="entry name" value="RecF/RecN/SMC, N-terminal domain"/>
    <property type="match status" value="1"/>
</dbReference>
<evidence type="ECO:0000256" key="6">
    <source>
        <dbReference type="ARBA" id="ARBA00022741"/>
    </source>
</evidence>
<evidence type="ECO:0000256" key="7">
    <source>
        <dbReference type="ARBA" id="ARBA00022840"/>
    </source>
</evidence>
<keyword evidence="9 10" id="KW-0742">SOS response</keyword>
<feature type="compositionally biased region" description="Basic and acidic residues" evidence="11">
    <location>
        <begin position="257"/>
        <end position="266"/>
    </location>
</feature>
<evidence type="ECO:0000256" key="3">
    <source>
        <dbReference type="ARBA" id="ARBA00020170"/>
    </source>
</evidence>
<proteinExistence type="inferred from homology"/>
<comment type="subcellular location">
    <subcellularLocation>
        <location evidence="1 9 10">Cytoplasm</location>
    </subcellularLocation>
</comment>
<dbReference type="InterPro" id="IPR027417">
    <property type="entry name" value="P-loop_NTPase"/>
</dbReference>
<keyword evidence="6 9" id="KW-0547">Nucleotide-binding</keyword>
<comment type="function">
    <text evidence="9 10">The RecF protein is involved in DNA metabolism; it is required for DNA replication and normal SOS inducibility. RecF binds preferentially to single-stranded, linear DNA. It also seems to bind ATP.</text>
</comment>
<dbReference type="Pfam" id="PF02463">
    <property type="entry name" value="SMC_N"/>
    <property type="match status" value="1"/>
</dbReference>
<dbReference type="EMBL" id="NPEV01000049">
    <property type="protein sequence ID" value="RAI25369.1"/>
    <property type="molecule type" value="Genomic_DNA"/>
</dbReference>